<feature type="transmembrane region" description="Helical" evidence="1">
    <location>
        <begin position="217"/>
        <end position="236"/>
    </location>
</feature>
<name>A0ABW5C9L0_9PROT</name>
<evidence type="ECO:0000313" key="2">
    <source>
        <dbReference type="EMBL" id="MFD2233975.1"/>
    </source>
</evidence>
<comment type="caution">
    <text evidence="2">The sequence shown here is derived from an EMBL/GenBank/DDBJ whole genome shotgun (WGS) entry which is preliminary data.</text>
</comment>
<proteinExistence type="predicted"/>
<reference evidence="3" key="1">
    <citation type="journal article" date="2019" name="Int. J. Syst. Evol. Microbiol.">
        <title>The Global Catalogue of Microorganisms (GCM) 10K type strain sequencing project: providing services to taxonomists for standard genome sequencing and annotation.</title>
        <authorList>
            <consortium name="The Broad Institute Genomics Platform"/>
            <consortium name="The Broad Institute Genome Sequencing Center for Infectious Disease"/>
            <person name="Wu L."/>
            <person name="Ma J."/>
        </authorList>
    </citation>
    <scope>NUCLEOTIDE SEQUENCE [LARGE SCALE GENOMIC DNA]</scope>
    <source>
        <strain evidence="3">KCTC 15012</strain>
    </source>
</reference>
<keyword evidence="1" id="KW-0472">Membrane</keyword>
<feature type="transmembrane region" description="Helical" evidence="1">
    <location>
        <begin position="106"/>
        <end position="123"/>
    </location>
</feature>
<feature type="transmembrane region" description="Helical" evidence="1">
    <location>
        <begin position="185"/>
        <end position="210"/>
    </location>
</feature>
<evidence type="ECO:0000256" key="1">
    <source>
        <dbReference type="SAM" id="Phobius"/>
    </source>
</evidence>
<keyword evidence="1" id="KW-1133">Transmembrane helix</keyword>
<feature type="transmembrane region" description="Helical" evidence="1">
    <location>
        <begin position="156"/>
        <end position="173"/>
    </location>
</feature>
<protein>
    <recommendedName>
        <fullName evidence="4">Dolichyl-phosphate-mannose-protein mannosyltransferase</fullName>
    </recommendedName>
</protein>
<dbReference type="RefSeq" id="WP_377315874.1">
    <property type="nucleotide sequence ID" value="NZ_JBHUIY010000015.1"/>
</dbReference>
<dbReference type="EMBL" id="JBHUIY010000015">
    <property type="protein sequence ID" value="MFD2233975.1"/>
    <property type="molecule type" value="Genomic_DNA"/>
</dbReference>
<organism evidence="2 3">
    <name type="scientific">Phaeospirillum tilakii</name>
    <dbReference type="NCBI Taxonomy" id="741673"/>
    <lineage>
        <taxon>Bacteria</taxon>
        <taxon>Pseudomonadati</taxon>
        <taxon>Pseudomonadota</taxon>
        <taxon>Alphaproteobacteria</taxon>
        <taxon>Rhodospirillales</taxon>
        <taxon>Rhodospirillaceae</taxon>
        <taxon>Phaeospirillum</taxon>
    </lineage>
</organism>
<feature type="transmembrane region" description="Helical" evidence="1">
    <location>
        <begin position="309"/>
        <end position="325"/>
    </location>
</feature>
<feature type="transmembrane region" description="Helical" evidence="1">
    <location>
        <begin position="272"/>
        <end position="297"/>
    </location>
</feature>
<dbReference type="Proteomes" id="UP001597296">
    <property type="component" value="Unassembled WGS sequence"/>
</dbReference>
<sequence length="530" mass="56400">MNPVRRLSPAALLALPLALVATLFAMRAASGPLWQVFNLDPDYYYLLNGLRLIEGLAPTDVSHPGTPIQVFVALVLRLSDPLAPAADLVAAVLADPEGALARVTGLLYPLLGLALAGLGWAVWRASGSLAAALLTQAAPLLSMIIPKFALHPKPEAFLILAWALVIAAVLPLLRPEAARRDGPAARLGLAVGFAIACKLQALTFGLIPLFLLDRRRLAVLGLASVGGFLLCTLPAWPSAGIWVDWVGRMVLHSGAYGDGAATVIDPARYPRAVLALFGSKLIFTLTLVASLAVLAAALRHRRFDPSARLLAGLALAQIATVLLVAKQPAAHYLEPALLLTGPALALLHLRSAAAAPAAAHRWGWAALGLALVGLTLPAVTRQTNELAGWTRATQAFDMGRFAGCARIDYDSASSPSYALLRGDLNAQGRYSAQLEAIMPPDTYAWFINDHTWWKRGLMRWGHRLDPATAFAGYRCLVLRGSQPHLALPTALREIPGFRLDDRCEVGEETIFTMGITCAGTAPEQPPTLAK</sequence>
<keyword evidence="3" id="KW-1185">Reference proteome</keyword>
<evidence type="ECO:0008006" key="4">
    <source>
        <dbReference type="Google" id="ProtNLM"/>
    </source>
</evidence>
<evidence type="ECO:0000313" key="3">
    <source>
        <dbReference type="Proteomes" id="UP001597296"/>
    </source>
</evidence>
<gene>
    <name evidence="2" type="ORF">ACFSNB_09170</name>
</gene>
<accession>A0ABW5C9L0</accession>
<keyword evidence="1" id="KW-0812">Transmembrane</keyword>